<dbReference type="Proteomes" id="UP000007978">
    <property type="component" value="Chromosome 2"/>
</dbReference>
<feature type="region of interest" description="Disordered" evidence="1">
    <location>
        <begin position="1"/>
        <end position="31"/>
    </location>
</feature>
<gene>
    <name evidence="2" type="ORF">FPSE_09010</name>
</gene>
<dbReference type="HOGENOM" id="CLU_2704919_0_0_1"/>
<sequence length="73" mass="8030">MNGEDWSETDYGGGARRAQSEKEEPHASHRQVEFTIPALPDNAENSIGDVWQNVIEMVAPFGIAYRKIGAARG</sequence>
<organism evidence="2 3">
    <name type="scientific">Fusarium pseudograminearum (strain CS3096)</name>
    <name type="common">Wheat and barley crown-rot fungus</name>
    <dbReference type="NCBI Taxonomy" id="1028729"/>
    <lineage>
        <taxon>Eukaryota</taxon>
        <taxon>Fungi</taxon>
        <taxon>Dikarya</taxon>
        <taxon>Ascomycota</taxon>
        <taxon>Pezizomycotina</taxon>
        <taxon>Sordariomycetes</taxon>
        <taxon>Hypocreomycetidae</taxon>
        <taxon>Hypocreales</taxon>
        <taxon>Nectriaceae</taxon>
        <taxon>Fusarium</taxon>
    </lineage>
</organism>
<evidence type="ECO:0000256" key="1">
    <source>
        <dbReference type="SAM" id="MobiDB-lite"/>
    </source>
</evidence>
<dbReference type="GeneID" id="20367627"/>
<dbReference type="RefSeq" id="XP_009260402.1">
    <property type="nucleotide sequence ID" value="XM_009262127.1"/>
</dbReference>
<evidence type="ECO:0000313" key="2">
    <source>
        <dbReference type="EMBL" id="EKJ70858.1"/>
    </source>
</evidence>
<dbReference type="EMBL" id="AFNW01000302">
    <property type="protein sequence ID" value="EKJ70858.1"/>
    <property type="molecule type" value="Genomic_DNA"/>
</dbReference>
<protein>
    <submittedName>
        <fullName evidence="2">Uncharacterized protein</fullName>
    </submittedName>
</protein>
<keyword evidence="3" id="KW-1185">Reference proteome</keyword>
<accession>K3VE62</accession>
<dbReference type="KEGG" id="fpu:FPSE_09010"/>
<dbReference type="AlphaFoldDB" id="K3VE62"/>
<evidence type="ECO:0000313" key="3">
    <source>
        <dbReference type="Proteomes" id="UP000007978"/>
    </source>
</evidence>
<reference evidence="2 3" key="1">
    <citation type="journal article" date="2012" name="PLoS Pathog.">
        <title>Comparative pathogenomics reveals horizontally acquired novel virulence genes in fungi infecting cereal hosts.</title>
        <authorList>
            <person name="Gardiner D.M."/>
            <person name="McDonald M.C."/>
            <person name="Covarelli L."/>
            <person name="Solomon P.S."/>
            <person name="Rusu A.G."/>
            <person name="Marshall M."/>
            <person name="Kazan K."/>
            <person name="Chakraborty S."/>
            <person name="McDonald B.A."/>
            <person name="Manners J.M."/>
        </authorList>
    </citation>
    <scope>NUCLEOTIDE SEQUENCE [LARGE SCALE GENOMIC DNA]</scope>
    <source>
        <strain evidence="2 3">CS3096</strain>
    </source>
</reference>
<feature type="compositionally biased region" description="Basic and acidic residues" evidence="1">
    <location>
        <begin position="18"/>
        <end position="31"/>
    </location>
</feature>
<comment type="caution">
    <text evidence="2">The sequence shown here is derived from an EMBL/GenBank/DDBJ whole genome shotgun (WGS) entry which is preliminary data.</text>
</comment>
<name>K3VE62_FUSPC</name>
<proteinExistence type="predicted"/>